<accession>A0A7Y9ITZ7</accession>
<dbReference type="GO" id="GO:0015658">
    <property type="term" value="F:branched-chain amino acid transmembrane transporter activity"/>
    <property type="evidence" value="ECO:0007669"/>
    <property type="project" value="InterPro"/>
</dbReference>
<dbReference type="InterPro" id="IPR001851">
    <property type="entry name" value="ABC_transp_permease"/>
</dbReference>
<dbReference type="RefSeq" id="WP_179586379.1">
    <property type="nucleotide sequence ID" value="NZ_JACBYR010000001.1"/>
</dbReference>
<organism evidence="7 8">
    <name type="scientific">Pigmentiphaga litoralis</name>
    <dbReference type="NCBI Taxonomy" id="516702"/>
    <lineage>
        <taxon>Bacteria</taxon>
        <taxon>Pseudomonadati</taxon>
        <taxon>Pseudomonadota</taxon>
        <taxon>Betaproteobacteria</taxon>
        <taxon>Burkholderiales</taxon>
        <taxon>Alcaligenaceae</taxon>
        <taxon>Pigmentiphaga</taxon>
    </lineage>
</organism>
<evidence type="ECO:0000256" key="4">
    <source>
        <dbReference type="ARBA" id="ARBA00022989"/>
    </source>
</evidence>
<feature type="transmembrane region" description="Helical" evidence="6">
    <location>
        <begin position="292"/>
        <end position="312"/>
    </location>
</feature>
<keyword evidence="2" id="KW-1003">Cell membrane</keyword>
<keyword evidence="5 6" id="KW-0472">Membrane</keyword>
<evidence type="ECO:0000256" key="6">
    <source>
        <dbReference type="SAM" id="Phobius"/>
    </source>
</evidence>
<evidence type="ECO:0000256" key="1">
    <source>
        <dbReference type="ARBA" id="ARBA00004651"/>
    </source>
</evidence>
<dbReference type="InterPro" id="IPR043428">
    <property type="entry name" value="LivM-like"/>
</dbReference>
<reference evidence="7 8" key="1">
    <citation type="submission" date="2020-07" db="EMBL/GenBank/DDBJ databases">
        <title>Genomic Encyclopedia of Type Strains, Phase IV (KMG-V): Genome sequencing to study the core and pangenomes of soil and plant-associated prokaryotes.</title>
        <authorList>
            <person name="Whitman W."/>
        </authorList>
    </citation>
    <scope>NUCLEOTIDE SEQUENCE [LARGE SCALE GENOMIC DNA]</scope>
    <source>
        <strain evidence="7 8">SAS40</strain>
    </source>
</reference>
<evidence type="ECO:0000313" key="8">
    <source>
        <dbReference type="Proteomes" id="UP000542125"/>
    </source>
</evidence>
<feature type="transmembrane region" description="Helical" evidence="6">
    <location>
        <begin position="58"/>
        <end position="80"/>
    </location>
</feature>
<dbReference type="CDD" id="cd06581">
    <property type="entry name" value="TM_PBP1_LivM_like"/>
    <property type="match status" value="1"/>
</dbReference>
<dbReference type="Pfam" id="PF02653">
    <property type="entry name" value="BPD_transp_2"/>
    <property type="match status" value="1"/>
</dbReference>
<evidence type="ECO:0000256" key="5">
    <source>
        <dbReference type="ARBA" id="ARBA00023136"/>
    </source>
</evidence>
<comment type="caution">
    <text evidence="7">The sequence shown here is derived from an EMBL/GenBank/DDBJ whole genome shotgun (WGS) entry which is preliminary data.</text>
</comment>
<dbReference type="PANTHER" id="PTHR30482:SF17">
    <property type="entry name" value="ABC TRANSPORTER ATP-BINDING PROTEIN"/>
    <property type="match status" value="1"/>
</dbReference>
<dbReference type="Proteomes" id="UP000542125">
    <property type="component" value="Unassembled WGS sequence"/>
</dbReference>
<dbReference type="EMBL" id="JACBYR010000001">
    <property type="protein sequence ID" value="NYE83032.1"/>
    <property type="molecule type" value="Genomic_DNA"/>
</dbReference>
<sequence>MRTMSTPGAAPGWLRRRGWEIVLWLALPALVFLLFPSYLVLASQVSAAALFALSLDLLIGYAGLLSLGHAAFFGVGAYTAGLLSTHGWTEPFSGLAAAGLVAGVLGFLTGFVVVRVRHLAQLMVTLGIGLLIFEGASRLRDVTGGDDGLQGMVIAPLFGLFPFDLYGHTAFAYAFGVLLACFIVLTRIIDSPFGLALQGLRDNPQRMAAIGTPGSARLRKAYTIAAIFAGIAGGLLAQTTQFVALETLSFTLSAEVLIMLVLGGAGHRYGGLVGAAVFMIARDMLSDINPEYWQLGIGGVMVLVVLFAPGGVLGGLRGLREWGGASKEVRP</sequence>
<feature type="transmembrane region" description="Helical" evidence="6">
    <location>
        <begin position="221"/>
        <end position="244"/>
    </location>
</feature>
<dbReference type="GO" id="GO:0005886">
    <property type="term" value="C:plasma membrane"/>
    <property type="evidence" value="ECO:0007669"/>
    <property type="project" value="UniProtKB-SubCell"/>
</dbReference>
<keyword evidence="4 6" id="KW-1133">Transmembrane helix</keyword>
<dbReference type="PANTHER" id="PTHR30482">
    <property type="entry name" value="HIGH-AFFINITY BRANCHED-CHAIN AMINO ACID TRANSPORT SYSTEM PERMEASE"/>
    <property type="match status" value="1"/>
</dbReference>
<keyword evidence="3 6" id="KW-0812">Transmembrane</keyword>
<evidence type="ECO:0000256" key="3">
    <source>
        <dbReference type="ARBA" id="ARBA00022692"/>
    </source>
</evidence>
<feature type="transmembrane region" description="Helical" evidence="6">
    <location>
        <begin position="172"/>
        <end position="200"/>
    </location>
</feature>
<proteinExistence type="predicted"/>
<protein>
    <submittedName>
        <fullName evidence="7">Branched-chain amino acid transport system permease protein</fullName>
    </submittedName>
</protein>
<comment type="subcellular location">
    <subcellularLocation>
        <location evidence="1">Cell membrane</location>
        <topology evidence="1">Multi-pass membrane protein</topology>
    </subcellularLocation>
</comment>
<feature type="transmembrane region" description="Helical" evidence="6">
    <location>
        <begin position="92"/>
        <end position="113"/>
    </location>
</feature>
<evidence type="ECO:0000313" key="7">
    <source>
        <dbReference type="EMBL" id="NYE83032.1"/>
    </source>
</evidence>
<evidence type="ECO:0000256" key="2">
    <source>
        <dbReference type="ARBA" id="ARBA00022475"/>
    </source>
</evidence>
<name>A0A7Y9ITZ7_9BURK</name>
<feature type="transmembrane region" description="Helical" evidence="6">
    <location>
        <begin position="256"/>
        <end position="280"/>
    </location>
</feature>
<keyword evidence="8" id="KW-1185">Reference proteome</keyword>
<dbReference type="AlphaFoldDB" id="A0A7Y9ITZ7"/>
<gene>
    <name evidence="7" type="ORF">FHW18_002303</name>
</gene>